<evidence type="ECO:0000256" key="10">
    <source>
        <dbReference type="ARBA" id="ARBA00022989"/>
    </source>
</evidence>
<dbReference type="FunFam" id="3.30.420.80:FF:000005">
    <property type="entry name" value="39S ribosomal protein L18, mitochondrial"/>
    <property type="match status" value="1"/>
</dbReference>
<dbReference type="InterPro" id="IPR036967">
    <property type="entry name" value="Ribosomal_uS11_sf"/>
</dbReference>
<evidence type="ECO:0000313" key="19">
    <source>
        <dbReference type="EMBL" id="KAL0268150.1"/>
    </source>
</evidence>
<keyword evidence="12" id="KW-0496">Mitochondrion</keyword>
<dbReference type="InterPro" id="IPR057268">
    <property type="entry name" value="Ribosomal_L18"/>
</dbReference>
<keyword evidence="9" id="KW-0689">Ribosomal protein</keyword>
<evidence type="ECO:0000256" key="6">
    <source>
        <dbReference type="ARBA" id="ARBA00022475"/>
    </source>
</evidence>
<feature type="transmembrane region" description="Helical" evidence="18">
    <location>
        <begin position="130"/>
        <end position="151"/>
    </location>
</feature>
<comment type="similarity">
    <text evidence="3">Belongs to the otopetrin family.</text>
</comment>
<feature type="transmembrane region" description="Helical" evidence="18">
    <location>
        <begin position="12"/>
        <end position="31"/>
    </location>
</feature>
<comment type="similarity">
    <text evidence="4">Belongs to the universal ribosomal protein uL18 family.</text>
</comment>
<sequence>MVTLLKNSSTYLFPCTVEYSLLCAVILAVMWKNVCKTDYYGVLRSDKQNGRLAILNERGVMMLKERQSGVNIIYSRSVYKFSVDCASSHKGLFSGILILVLTIISLIMFFELAEVNIELAVLQVNVWETTLFGIAITATVACSVILRNIGFRKRHRRFELEHVLLLVTQCGVFLYFLFQILGGYYSLQNGTNGDPWRVLRMVTPIGALVQSSCQTILVLDAWRRRCSTPSQIRRKPGRQLVTFLLITNLALWAVNRLKNNSAEFHPMQMEFYGLWAWTVITHVSMPLVVCYRFQSTVCLYEIWQHVYKPRHSDRASLKKIAVRCMSNKPTSNNEIMPFIYNRNPRNLERLRLARKPKGYPFEKQLVEYWHRLSLTTTRAAVIAELIHNSGNVVIRVSTLDWSIRQFLYSCRDTQAYIILARVFAERCMESGFTCMASDVIYHEGTKVELFLKELLKEGISLREPTVFNIHDKWRVPREKRPWTVLE</sequence>
<evidence type="ECO:0000256" key="9">
    <source>
        <dbReference type="ARBA" id="ARBA00022980"/>
    </source>
</evidence>
<evidence type="ECO:0000256" key="11">
    <source>
        <dbReference type="ARBA" id="ARBA00023065"/>
    </source>
</evidence>
<evidence type="ECO:0000256" key="4">
    <source>
        <dbReference type="ARBA" id="ARBA00007116"/>
    </source>
</evidence>
<gene>
    <name evidence="19" type="ORF">PYX00_010203</name>
</gene>
<keyword evidence="11" id="KW-0406">Ion transport</keyword>
<dbReference type="GO" id="GO:0003735">
    <property type="term" value="F:structural constituent of ribosome"/>
    <property type="evidence" value="ECO:0007669"/>
    <property type="project" value="InterPro"/>
</dbReference>
<reference evidence="19" key="1">
    <citation type="journal article" date="2024" name="Gigascience">
        <title>Chromosome-level genome of the poultry shaft louse Menopon gallinae provides insight into the host-switching and adaptive evolution of parasitic lice.</title>
        <authorList>
            <person name="Xu Y."/>
            <person name="Ma L."/>
            <person name="Liu S."/>
            <person name="Liang Y."/>
            <person name="Liu Q."/>
            <person name="He Z."/>
            <person name="Tian L."/>
            <person name="Duan Y."/>
            <person name="Cai W."/>
            <person name="Li H."/>
            <person name="Song F."/>
        </authorList>
    </citation>
    <scope>NUCLEOTIDE SEQUENCE</scope>
    <source>
        <strain evidence="19">Cailab_2023a</strain>
    </source>
</reference>
<evidence type="ECO:0000256" key="17">
    <source>
        <dbReference type="ARBA" id="ARBA00082661"/>
    </source>
</evidence>
<keyword evidence="8" id="KW-0375">Hydrogen ion transport</keyword>
<dbReference type="PANTHER" id="PTHR21522:SF61">
    <property type="entry name" value="PROTON CHANNEL OTOPLC"/>
    <property type="match status" value="1"/>
</dbReference>
<organism evidence="19">
    <name type="scientific">Menopon gallinae</name>
    <name type="common">poultry shaft louse</name>
    <dbReference type="NCBI Taxonomy" id="328185"/>
    <lineage>
        <taxon>Eukaryota</taxon>
        <taxon>Metazoa</taxon>
        <taxon>Ecdysozoa</taxon>
        <taxon>Arthropoda</taxon>
        <taxon>Hexapoda</taxon>
        <taxon>Insecta</taxon>
        <taxon>Pterygota</taxon>
        <taxon>Neoptera</taxon>
        <taxon>Paraneoptera</taxon>
        <taxon>Psocodea</taxon>
        <taxon>Troctomorpha</taxon>
        <taxon>Phthiraptera</taxon>
        <taxon>Amblycera</taxon>
        <taxon>Menoponidae</taxon>
        <taxon>Menopon</taxon>
    </lineage>
</organism>
<evidence type="ECO:0000256" key="16">
    <source>
        <dbReference type="ARBA" id="ARBA00069051"/>
    </source>
</evidence>
<feature type="transmembrane region" description="Helical" evidence="18">
    <location>
        <begin position="91"/>
        <end position="110"/>
    </location>
</feature>
<evidence type="ECO:0000256" key="12">
    <source>
        <dbReference type="ARBA" id="ARBA00023128"/>
    </source>
</evidence>
<dbReference type="PANTHER" id="PTHR21522">
    <property type="entry name" value="PROTON CHANNEL OTOP"/>
    <property type="match status" value="1"/>
</dbReference>
<dbReference type="EMBL" id="JARGDH010000005">
    <property type="protein sequence ID" value="KAL0268150.1"/>
    <property type="molecule type" value="Genomic_DNA"/>
</dbReference>
<evidence type="ECO:0000256" key="2">
    <source>
        <dbReference type="ARBA" id="ARBA00004651"/>
    </source>
</evidence>
<dbReference type="GO" id="GO:0006412">
    <property type="term" value="P:translation"/>
    <property type="evidence" value="ECO:0007669"/>
    <property type="project" value="InterPro"/>
</dbReference>
<dbReference type="InterPro" id="IPR004878">
    <property type="entry name" value="Otopetrin"/>
</dbReference>
<dbReference type="Gene3D" id="3.30.420.80">
    <property type="entry name" value="Ribosomal protein S11"/>
    <property type="match status" value="1"/>
</dbReference>
<protein>
    <recommendedName>
        <fullName evidence="16">Large ribosomal subunit protein uL18m</fullName>
    </recommendedName>
    <alternativeName>
        <fullName evidence="17">39S ribosomal protein L18, mitochondrial</fullName>
    </alternativeName>
</protein>
<dbReference type="GO" id="GO:1990904">
    <property type="term" value="C:ribonucleoprotein complex"/>
    <property type="evidence" value="ECO:0007669"/>
    <property type="project" value="UniProtKB-KW"/>
</dbReference>
<evidence type="ECO:0000256" key="13">
    <source>
        <dbReference type="ARBA" id="ARBA00023136"/>
    </source>
</evidence>
<accession>A0AAW2HEM0</accession>
<feature type="transmembrane region" description="Helical" evidence="18">
    <location>
        <begin position="163"/>
        <end position="186"/>
    </location>
</feature>
<dbReference type="GO" id="GO:0015252">
    <property type="term" value="F:proton channel activity"/>
    <property type="evidence" value="ECO:0007669"/>
    <property type="project" value="InterPro"/>
</dbReference>
<proteinExistence type="inferred from homology"/>
<evidence type="ECO:0000256" key="1">
    <source>
        <dbReference type="ARBA" id="ARBA00004173"/>
    </source>
</evidence>
<comment type="caution">
    <text evidence="19">The sequence shown here is derived from an EMBL/GenBank/DDBJ whole genome shotgun (WGS) entry which is preliminary data.</text>
</comment>
<feature type="transmembrane region" description="Helical" evidence="18">
    <location>
        <begin position="272"/>
        <end position="291"/>
    </location>
</feature>
<keyword evidence="10 18" id="KW-1133">Transmembrane helix</keyword>
<keyword evidence="15" id="KW-0407">Ion channel</keyword>
<evidence type="ECO:0000256" key="3">
    <source>
        <dbReference type="ARBA" id="ARBA00006513"/>
    </source>
</evidence>
<dbReference type="GO" id="GO:0005886">
    <property type="term" value="C:plasma membrane"/>
    <property type="evidence" value="ECO:0007669"/>
    <property type="project" value="UniProtKB-SubCell"/>
</dbReference>
<evidence type="ECO:0000256" key="5">
    <source>
        <dbReference type="ARBA" id="ARBA00022448"/>
    </source>
</evidence>
<evidence type="ECO:0000256" key="7">
    <source>
        <dbReference type="ARBA" id="ARBA00022692"/>
    </source>
</evidence>
<evidence type="ECO:0000256" key="8">
    <source>
        <dbReference type="ARBA" id="ARBA00022781"/>
    </source>
</evidence>
<dbReference type="GO" id="GO:0005840">
    <property type="term" value="C:ribosome"/>
    <property type="evidence" value="ECO:0007669"/>
    <property type="project" value="UniProtKB-KW"/>
</dbReference>
<evidence type="ECO:0000256" key="15">
    <source>
        <dbReference type="ARBA" id="ARBA00023303"/>
    </source>
</evidence>
<evidence type="ECO:0000256" key="14">
    <source>
        <dbReference type="ARBA" id="ARBA00023274"/>
    </source>
</evidence>
<feature type="transmembrane region" description="Helical" evidence="18">
    <location>
        <begin position="240"/>
        <end position="257"/>
    </location>
</feature>
<dbReference type="GO" id="GO:0005743">
    <property type="term" value="C:mitochondrial inner membrane"/>
    <property type="evidence" value="ECO:0007669"/>
    <property type="project" value="UniProtKB-ARBA"/>
</dbReference>
<name>A0AAW2HEM0_9NEOP</name>
<keyword evidence="6" id="KW-1003">Cell membrane</keyword>
<feature type="transmembrane region" description="Helical" evidence="18">
    <location>
        <begin position="198"/>
        <end position="219"/>
    </location>
</feature>
<keyword evidence="13 18" id="KW-0472">Membrane</keyword>
<dbReference type="SUPFAM" id="SSF53137">
    <property type="entry name" value="Translational machinery components"/>
    <property type="match status" value="1"/>
</dbReference>
<comment type="subcellular location">
    <subcellularLocation>
        <location evidence="2">Cell membrane</location>
        <topology evidence="2">Multi-pass membrane protein</topology>
    </subcellularLocation>
    <subcellularLocation>
        <location evidence="1">Mitochondrion</location>
    </subcellularLocation>
</comment>
<keyword evidence="5" id="KW-0813">Transport</keyword>
<keyword evidence="14" id="KW-0687">Ribonucleoprotein</keyword>
<evidence type="ECO:0000256" key="18">
    <source>
        <dbReference type="SAM" id="Phobius"/>
    </source>
</evidence>
<dbReference type="CDD" id="cd00432">
    <property type="entry name" value="Ribosomal_L18_L5e"/>
    <property type="match status" value="1"/>
</dbReference>
<keyword evidence="7 18" id="KW-0812">Transmembrane</keyword>
<dbReference type="AlphaFoldDB" id="A0AAW2HEM0"/>
<dbReference type="Pfam" id="PF03189">
    <property type="entry name" value="Otopetrin"/>
    <property type="match status" value="1"/>
</dbReference>